<dbReference type="Proteomes" id="UP000711391">
    <property type="component" value="Unassembled WGS sequence"/>
</dbReference>
<comment type="caution">
    <text evidence="1">The sequence shown here is derived from an EMBL/GenBank/DDBJ whole genome shotgun (WGS) entry which is preliminary data.</text>
</comment>
<name>A0A937LLH2_9GAMM</name>
<dbReference type="PANTHER" id="PTHR36112">
    <property type="entry name" value="RIBOSOMAL RNA SMALL SUBUNIT METHYLTRANSFERASE J"/>
    <property type="match status" value="1"/>
</dbReference>
<proteinExistence type="predicted"/>
<keyword evidence="1" id="KW-0489">Methyltransferase</keyword>
<dbReference type="InterPro" id="IPR029063">
    <property type="entry name" value="SAM-dependent_MTases_sf"/>
</dbReference>
<evidence type="ECO:0000313" key="2">
    <source>
        <dbReference type="Proteomes" id="UP000711391"/>
    </source>
</evidence>
<dbReference type="PANTHER" id="PTHR36112:SF1">
    <property type="entry name" value="RIBOSOMAL RNA SMALL SUBUNIT METHYLTRANSFERASE J"/>
    <property type="match status" value="1"/>
</dbReference>
<sequence length="243" mass="28489">MNLSIVIENNEDKRNIDELLEQIDAKILFYPPKNSPYFEFKENKLRFFFDLENSQPLDIDFLKGSMGWRLKRTDHEKLLKKAVGKTDKSLTIFDGTAGFLSDTLILLALGHKVIACEQSKILFVLLKDAIRRAKDDLPYLHNLKIYNNNSINLYKNLENIDLVFLDPMYPEPKKHVLRSGNMSSIRKILNIESIDDFEDNIFFEFKDFGYKKLILKRPIKAELLDQNINYQVKGKSTRFDVYI</sequence>
<evidence type="ECO:0000313" key="1">
    <source>
        <dbReference type="EMBL" id="MBL6818486.1"/>
    </source>
</evidence>
<protein>
    <submittedName>
        <fullName evidence="1">Class I SAM-dependent methyltransferase</fullName>
    </submittedName>
</protein>
<dbReference type="AlphaFoldDB" id="A0A937LLH2"/>
<dbReference type="GO" id="GO:0008990">
    <property type="term" value="F:rRNA (guanine-N2-)-methyltransferase activity"/>
    <property type="evidence" value="ECO:0007669"/>
    <property type="project" value="InterPro"/>
</dbReference>
<accession>A0A937LLH2</accession>
<gene>
    <name evidence="1" type="ORF">ISQ64_03680</name>
</gene>
<dbReference type="EMBL" id="JADHQD010000020">
    <property type="protein sequence ID" value="MBL6818486.1"/>
    <property type="molecule type" value="Genomic_DNA"/>
</dbReference>
<dbReference type="Gene3D" id="3.40.50.150">
    <property type="entry name" value="Vaccinia Virus protein VP39"/>
    <property type="match status" value="1"/>
</dbReference>
<dbReference type="InterPro" id="IPR007536">
    <property type="entry name" value="16SrRNA_methylTrfase_J"/>
</dbReference>
<dbReference type="SUPFAM" id="SSF53335">
    <property type="entry name" value="S-adenosyl-L-methionine-dependent methyltransferases"/>
    <property type="match status" value="1"/>
</dbReference>
<dbReference type="Pfam" id="PF04445">
    <property type="entry name" value="SAM_MT"/>
    <property type="match status" value="1"/>
</dbReference>
<organism evidence="1 2">
    <name type="scientific">SAR86 cluster bacterium</name>
    <dbReference type="NCBI Taxonomy" id="2030880"/>
    <lineage>
        <taxon>Bacteria</taxon>
        <taxon>Pseudomonadati</taxon>
        <taxon>Pseudomonadota</taxon>
        <taxon>Gammaproteobacteria</taxon>
        <taxon>SAR86 cluster</taxon>
    </lineage>
</organism>
<keyword evidence="1" id="KW-0808">Transferase</keyword>
<reference evidence="1" key="1">
    <citation type="submission" date="2020-10" db="EMBL/GenBank/DDBJ databases">
        <title>Microbiome of the Black Sea water column analyzed by genome centric metagenomics.</title>
        <authorList>
            <person name="Cabello-Yeves P.J."/>
            <person name="Callieri C."/>
            <person name="Picazo A."/>
            <person name="Mehrshad M."/>
            <person name="Haro-Moreno J.M."/>
            <person name="Roda-Garcia J."/>
            <person name="Dzembekova N."/>
            <person name="Slabakova V."/>
            <person name="Slabakova N."/>
            <person name="Moncheva S."/>
            <person name="Rodriguez-Valera F."/>
        </authorList>
    </citation>
    <scope>NUCLEOTIDE SEQUENCE</scope>
    <source>
        <strain evidence="1">BS307-5m-G50</strain>
    </source>
</reference>